<dbReference type="Proteomes" id="UP000827872">
    <property type="component" value="Linkage Group LG13"/>
</dbReference>
<gene>
    <name evidence="1" type="primary">ACSL4_1</name>
    <name evidence="1" type="ORF">K3G42_002880</name>
</gene>
<protein>
    <submittedName>
        <fullName evidence="1">Long-chain-fatty-acid--CoA ligase 4</fullName>
    </submittedName>
</protein>
<dbReference type="EMBL" id="CM037626">
    <property type="protein sequence ID" value="KAH8011604.1"/>
    <property type="molecule type" value="Genomic_DNA"/>
</dbReference>
<sequence>MSGLFAFCSPENPVKTLSLSFLWLVNHVMKKKAMAKRLKAKPISDSPGSPYRAISHLETLATIDFPGADTLDKLFDHAVAKFGRKDCLGTRELLSEENEMQPNGKVFKKLILGNYRWLSYEEVNQKINYFGSGLAAIGLKPKSTVAIFCETRAEWIIAAQTCFRYNFPLVTL</sequence>
<proteinExistence type="predicted"/>
<name>A0ACB8FWH6_9SAUR</name>
<evidence type="ECO:0000313" key="1">
    <source>
        <dbReference type="EMBL" id="KAH8011604.1"/>
    </source>
</evidence>
<accession>A0ACB8FWH6</accession>
<evidence type="ECO:0000313" key="2">
    <source>
        <dbReference type="Proteomes" id="UP000827872"/>
    </source>
</evidence>
<organism evidence="1 2">
    <name type="scientific">Sphaerodactylus townsendi</name>
    <dbReference type="NCBI Taxonomy" id="933632"/>
    <lineage>
        <taxon>Eukaryota</taxon>
        <taxon>Metazoa</taxon>
        <taxon>Chordata</taxon>
        <taxon>Craniata</taxon>
        <taxon>Vertebrata</taxon>
        <taxon>Euteleostomi</taxon>
        <taxon>Lepidosauria</taxon>
        <taxon>Squamata</taxon>
        <taxon>Bifurcata</taxon>
        <taxon>Gekkota</taxon>
        <taxon>Sphaerodactylidae</taxon>
        <taxon>Sphaerodactylus</taxon>
    </lineage>
</organism>
<keyword evidence="2" id="KW-1185">Reference proteome</keyword>
<keyword evidence="1" id="KW-0436">Ligase</keyword>
<comment type="caution">
    <text evidence="1">The sequence shown here is derived from an EMBL/GenBank/DDBJ whole genome shotgun (WGS) entry which is preliminary data.</text>
</comment>
<reference evidence="1" key="1">
    <citation type="submission" date="2021-08" db="EMBL/GenBank/DDBJ databases">
        <title>The first chromosome-level gecko genome reveals the dynamic sex chromosomes of Neotropical dwarf geckos (Sphaerodactylidae: Sphaerodactylus).</title>
        <authorList>
            <person name="Pinto B.J."/>
            <person name="Keating S.E."/>
            <person name="Gamble T."/>
        </authorList>
    </citation>
    <scope>NUCLEOTIDE SEQUENCE</scope>
    <source>
        <strain evidence="1">TG3544</strain>
    </source>
</reference>